<feature type="transmembrane region" description="Helical" evidence="7">
    <location>
        <begin position="210"/>
        <end position="232"/>
    </location>
</feature>
<dbReference type="PANTHER" id="PTHR30086:SF20">
    <property type="entry name" value="ARGININE EXPORTER PROTEIN ARGO-RELATED"/>
    <property type="match status" value="1"/>
</dbReference>
<dbReference type="OrthoDB" id="7874789at2"/>
<feature type="transmembrane region" description="Helical" evidence="7">
    <location>
        <begin position="31"/>
        <end position="56"/>
    </location>
</feature>
<dbReference type="InterPro" id="IPR001123">
    <property type="entry name" value="LeuE-type"/>
</dbReference>
<evidence type="ECO:0000256" key="6">
    <source>
        <dbReference type="SAM" id="MobiDB-lite"/>
    </source>
</evidence>
<name>A0A255XW12_9PROT</name>
<proteinExistence type="predicted"/>
<evidence type="ECO:0000256" key="2">
    <source>
        <dbReference type="ARBA" id="ARBA00022475"/>
    </source>
</evidence>
<evidence type="ECO:0000256" key="3">
    <source>
        <dbReference type="ARBA" id="ARBA00022692"/>
    </source>
</evidence>
<feature type="transmembrane region" description="Helical" evidence="7">
    <location>
        <begin position="140"/>
        <end position="161"/>
    </location>
</feature>
<dbReference type="EMBL" id="NOXS01000027">
    <property type="protein sequence ID" value="OYQ20564.1"/>
    <property type="molecule type" value="Genomic_DNA"/>
</dbReference>
<accession>A0A255XW12</accession>
<keyword evidence="5 7" id="KW-0472">Membrane</keyword>
<evidence type="ECO:0000313" key="8">
    <source>
        <dbReference type="EMBL" id="OYQ20564.1"/>
    </source>
</evidence>
<evidence type="ECO:0000256" key="7">
    <source>
        <dbReference type="SAM" id="Phobius"/>
    </source>
</evidence>
<dbReference type="PANTHER" id="PTHR30086">
    <property type="entry name" value="ARGININE EXPORTER PROTEIN ARGO"/>
    <property type="match status" value="1"/>
</dbReference>
<evidence type="ECO:0000256" key="4">
    <source>
        <dbReference type="ARBA" id="ARBA00022989"/>
    </source>
</evidence>
<reference evidence="8 9" key="1">
    <citation type="submission" date="2017-07" db="EMBL/GenBank/DDBJ databases">
        <title>Elstera cyanobacteriorum sp. nov., a novel bacterium isolated from cyanobacterial aggregates in a eutrophic lake.</title>
        <authorList>
            <person name="Cai H."/>
        </authorList>
    </citation>
    <scope>NUCLEOTIDE SEQUENCE [LARGE SCALE GENOMIC DNA]</scope>
    <source>
        <strain evidence="8 9">TH019</strain>
    </source>
</reference>
<keyword evidence="2" id="KW-1003">Cell membrane</keyword>
<dbReference type="GO" id="GO:0005886">
    <property type="term" value="C:plasma membrane"/>
    <property type="evidence" value="ECO:0007669"/>
    <property type="project" value="UniProtKB-SubCell"/>
</dbReference>
<feature type="transmembrane region" description="Helical" evidence="7">
    <location>
        <begin position="173"/>
        <end position="198"/>
    </location>
</feature>
<feature type="region of interest" description="Disordered" evidence="6">
    <location>
        <begin position="1"/>
        <end position="23"/>
    </location>
</feature>
<keyword evidence="4 7" id="KW-1133">Transmembrane helix</keyword>
<gene>
    <name evidence="8" type="ORF">CHR90_04095</name>
</gene>
<sequence>MPRPVRRGGQMRRLRRLPRAPDCGSSQPMDWLLLLKGILIGLTVSAPVGPVAVLCLRRTLHVGAASGYASAAGAVAADMIFGTIACFGVAAVATLLTEQSTPLRLIGGLLLLGMGVNSWRSQSGDDLSDSPTALAKAFGSAFALTITNPMTIFAFTGLLAASDIVSHDMSLEATVTVVLGILVGCALWWGGLVVIGVGLRRWMRQHDFRWLHHVSGALLLIFGIATLGSILIF</sequence>
<evidence type="ECO:0000313" key="9">
    <source>
        <dbReference type="Proteomes" id="UP000216361"/>
    </source>
</evidence>
<evidence type="ECO:0000256" key="5">
    <source>
        <dbReference type="ARBA" id="ARBA00023136"/>
    </source>
</evidence>
<dbReference type="AlphaFoldDB" id="A0A255XW12"/>
<dbReference type="Pfam" id="PF01810">
    <property type="entry name" value="LysE"/>
    <property type="match status" value="1"/>
</dbReference>
<protein>
    <recommendedName>
        <fullName evidence="10">Lysine transporter LysE</fullName>
    </recommendedName>
</protein>
<keyword evidence="3 7" id="KW-0812">Transmembrane</keyword>
<comment type="subcellular location">
    <subcellularLocation>
        <location evidence="1">Cell membrane</location>
        <topology evidence="1">Multi-pass membrane protein</topology>
    </subcellularLocation>
</comment>
<dbReference type="GO" id="GO:0015171">
    <property type="term" value="F:amino acid transmembrane transporter activity"/>
    <property type="evidence" value="ECO:0007669"/>
    <property type="project" value="TreeGrafter"/>
</dbReference>
<comment type="caution">
    <text evidence="8">The sequence shown here is derived from an EMBL/GenBank/DDBJ whole genome shotgun (WGS) entry which is preliminary data.</text>
</comment>
<evidence type="ECO:0008006" key="10">
    <source>
        <dbReference type="Google" id="ProtNLM"/>
    </source>
</evidence>
<evidence type="ECO:0000256" key="1">
    <source>
        <dbReference type="ARBA" id="ARBA00004651"/>
    </source>
</evidence>
<keyword evidence="9" id="KW-1185">Reference proteome</keyword>
<feature type="compositionally biased region" description="Basic residues" evidence="6">
    <location>
        <begin position="1"/>
        <end position="18"/>
    </location>
</feature>
<organism evidence="8 9">
    <name type="scientific">Elstera cyanobacteriorum</name>
    <dbReference type="NCBI Taxonomy" id="2022747"/>
    <lineage>
        <taxon>Bacteria</taxon>
        <taxon>Pseudomonadati</taxon>
        <taxon>Pseudomonadota</taxon>
        <taxon>Alphaproteobacteria</taxon>
        <taxon>Rhodospirillales</taxon>
        <taxon>Rhodospirillaceae</taxon>
        <taxon>Elstera</taxon>
    </lineage>
</organism>
<dbReference type="Proteomes" id="UP000216361">
    <property type="component" value="Unassembled WGS sequence"/>
</dbReference>
<feature type="transmembrane region" description="Helical" evidence="7">
    <location>
        <begin position="68"/>
        <end position="96"/>
    </location>
</feature>